<protein>
    <submittedName>
        <fullName evidence="2">Helix-turn-helix transcriptional regulator</fullName>
    </submittedName>
</protein>
<dbReference type="RefSeq" id="WP_136862978.1">
    <property type="nucleotide sequence ID" value="NZ_SWCJ01000004.1"/>
</dbReference>
<dbReference type="OrthoDB" id="6115007at2"/>
<dbReference type="EMBL" id="SWCJ01000004">
    <property type="protein sequence ID" value="TKB56248.1"/>
    <property type="molecule type" value="Genomic_DNA"/>
</dbReference>
<gene>
    <name evidence="2" type="ORF">FCL42_08525</name>
</gene>
<dbReference type="Gene3D" id="1.10.10.10">
    <property type="entry name" value="Winged helix-like DNA-binding domain superfamily/Winged helix DNA-binding domain"/>
    <property type="match status" value="1"/>
</dbReference>
<dbReference type="AlphaFoldDB" id="A0A4U1BPU5"/>
<evidence type="ECO:0000313" key="2">
    <source>
        <dbReference type="EMBL" id="TKB56248.1"/>
    </source>
</evidence>
<dbReference type="GO" id="GO:0003677">
    <property type="term" value="F:DNA binding"/>
    <property type="evidence" value="ECO:0007669"/>
    <property type="project" value="InterPro"/>
</dbReference>
<evidence type="ECO:0000313" key="3">
    <source>
        <dbReference type="Proteomes" id="UP000305675"/>
    </source>
</evidence>
<accession>A0A4U1BPU5</accession>
<dbReference type="InterPro" id="IPR036388">
    <property type="entry name" value="WH-like_DNA-bd_sf"/>
</dbReference>
<organism evidence="2 3">
    <name type="scientific">Ferrimonas aestuarii</name>
    <dbReference type="NCBI Taxonomy" id="2569539"/>
    <lineage>
        <taxon>Bacteria</taxon>
        <taxon>Pseudomonadati</taxon>
        <taxon>Pseudomonadota</taxon>
        <taxon>Gammaproteobacteria</taxon>
        <taxon>Alteromonadales</taxon>
        <taxon>Ferrimonadaceae</taxon>
        <taxon>Ferrimonas</taxon>
    </lineage>
</organism>
<feature type="domain" description="HTH luxR-type" evidence="1">
    <location>
        <begin position="193"/>
        <end position="258"/>
    </location>
</feature>
<dbReference type="PROSITE" id="PS50043">
    <property type="entry name" value="HTH_LUXR_2"/>
    <property type="match status" value="1"/>
</dbReference>
<dbReference type="Proteomes" id="UP000305675">
    <property type="component" value="Unassembled WGS sequence"/>
</dbReference>
<dbReference type="GO" id="GO:0006355">
    <property type="term" value="P:regulation of DNA-templated transcription"/>
    <property type="evidence" value="ECO:0007669"/>
    <property type="project" value="InterPro"/>
</dbReference>
<dbReference type="SUPFAM" id="SSF46894">
    <property type="entry name" value="C-terminal effector domain of the bipartite response regulators"/>
    <property type="match status" value="1"/>
</dbReference>
<dbReference type="Pfam" id="PF00196">
    <property type="entry name" value="GerE"/>
    <property type="match status" value="1"/>
</dbReference>
<evidence type="ECO:0000259" key="1">
    <source>
        <dbReference type="PROSITE" id="PS50043"/>
    </source>
</evidence>
<sequence length="261" mass="30256">MSTSYLQLDNDGITPQGGERVKQLQALFDSLVRQYQFDGGIYIVSLSKQVNVRDSLLYKPVSKKRSHQRHNFLFSNSSMRRLRHEFASSCIEVEPNMRAYLDNDSVIFSYEGDDEACRHCRTILDKYGVRSRFFFRYRDPEYSEFTAEFFLMSDRHPDELSQAVSTFKQELIERLENFHKVLFASRIVPDINPLVGLGLVNDKGRQVLQLVADGHARSEIASMLFLTERGVDYHLNKLKVLFNAKNNAQLVAYAYKYKVLA</sequence>
<reference evidence="2 3" key="1">
    <citation type="submission" date="2019-04" db="EMBL/GenBank/DDBJ databases">
        <authorList>
            <person name="Hwang J.C."/>
        </authorList>
    </citation>
    <scope>NUCLEOTIDE SEQUENCE [LARGE SCALE GENOMIC DNA]</scope>
    <source>
        <strain evidence="2 3">IMCC35002</strain>
    </source>
</reference>
<name>A0A4U1BPU5_9GAMM</name>
<comment type="caution">
    <text evidence="2">The sequence shown here is derived from an EMBL/GenBank/DDBJ whole genome shotgun (WGS) entry which is preliminary data.</text>
</comment>
<dbReference type="SMART" id="SM00421">
    <property type="entry name" value="HTH_LUXR"/>
    <property type="match status" value="1"/>
</dbReference>
<dbReference type="InterPro" id="IPR000792">
    <property type="entry name" value="Tscrpt_reg_LuxR_C"/>
</dbReference>
<keyword evidence="3" id="KW-1185">Reference proteome</keyword>
<proteinExistence type="predicted"/>
<dbReference type="InterPro" id="IPR016032">
    <property type="entry name" value="Sig_transdc_resp-reg_C-effctor"/>
</dbReference>